<evidence type="ECO:0000313" key="3">
    <source>
        <dbReference type="Proteomes" id="UP000482800"/>
    </source>
</evidence>
<reference evidence="2 3" key="2">
    <citation type="submission" date="2020-03" db="EMBL/GenBank/DDBJ databases">
        <authorList>
            <person name="Ichikawa N."/>
            <person name="Kimura A."/>
            <person name="Kitahashi Y."/>
            <person name="Uohara A."/>
        </authorList>
    </citation>
    <scope>NUCLEOTIDE SEQUENCE [LARGE SCALE GENOMIC DNA]</scope>
    <source>
        <strain evidence="2 3">NBRC 108639</strain>
    </source>
</reference>
<evidence type="ECO:0000259" key="1">
    <source>
        <dbReference type="Pfam" id="PF22422"/>
    </source>
</evidence>
<feature type="domain" description="Mannosylglycerate hydrolase MGH1-like glycoside hydrolase" evidence="1">
    <location>
        <begin position="68"/>
        <end position="145"/>
    </location>
</feature>
<dbReference type="Pfam" id="PF22422">
    <property type="entry name" value="MGH1-like_GH"/>
    <property type="match status" value="1"/>
</dbReference>
<name>A0A6V8KCN7_9ACTN</name>
<evidence type="ECO:0000313" key="2">
    <source>
        <dbReference type="EMBL" id="GFJ81220.1"/>
    </source>
</evidence>
<accession>A0A6V8KCN7</accession>
<dbReference type="AlphaFoldDB" id="A0A6V8KCN7"/>
<dbReference type="RefSeq" id="WP_371872200.1">
    <property type="nucleotide sequence ID" value="NZ_BLPF01000002.1"/>
</dbReference>
<organism evidence="2 3">
    <name type="scientific">Phytohabitans houttuyneae</name>
    <dbReference type="NCBI Taxonomy" id="1076126"/>
    <lineage>
        <taxon>Bacteria</taxon>
        <taxon>Bacillati</taxon>
        <taxon>Actinomycetota</taxon>
        <taxon>Actinomycetes</taxon>
        <taxon>Micromonosporales</taxon>
        <taxon>Micromonosporaceae</taxon>
    </lineage>
</organism>
<reference evidence="2 3" key="1">
    <citation type="submission" date="2020-03" db="EMBL/GenBank/DDBJ databases">
        <title>Whole genome shotgun sequence of Phytohabitans houttuyneae NBRC 108639.</title>
        <authorList>
            <person name="Komaki H."/>
            <person name="Tamura T."/>
        </authorList>
    </citation>
    <scope>NUCLEOTIDE SEQUENCE [LARGE SCALE GENOMIC DNA]</scope>
    <source>
        <strain evidence="2 3">NBRC 108639</strain>
    </source>
</reference>
<keyword evidence="3" id="KW-1185">Reference proteome</keyword>
<dbReference type="Proteomes" id="UP000482800">
    <property type="component" value="Unassembled WGS sequence"/>
</dbReference>
<proteinExistence type="predicted"/>
<sequence>MSTADQQSAHPHYREVLDAVPEFRCGDELLTRVFRHRWESFAHHALRGPSGWVVTEFRQPGPGRAHGSVNAAAGHHILEGRWLRRTDVVDDYLRFWYTAGEAEPHRYTEWIAWAAREHARLHRGWAGVADLLPGMVDNFAAWEGTASTLPGCTGRTTWPTRWSFRSAATASARRSTRTSSATRTR</sequence>
<gene>
    <name evidence="2" type="ORF">Phou_054000</name>
</gene>
<dbReference type="InterPro" id="IPR054491">
    <property type="entry name" value="MGH1-like_GH"/>
</dbReference>
<protein>
    <recommendedName>
        <fullName evidence="1">Mannosylglycerate hydrolase MGH1-like glycoside hydrolase domain-containing protein</fullName>
    </recommendedName>
</protein>
<dbReference type="EMBL" id="BLPF01000002">
    <property type="protein sequence ID" value="GFJ81220.1"/>
    <property type="molecule type" value="Genomic_DNA"/>
</dbReference>
<comment type="caution">
    <text evidence="2">The sequence shown here is derived from an EMBL/GenBank/DDBJ whole genome shotgun (WGS) entry which is preliminary data.</text>
</comment>